<evidence type="ECO:0000313" key="3">
    <source>
        <dbReference type="Proteomes" id="UP001219525"/>
    </source>
</evidence>
<protein>
    <submittedName>
        <fullName evidence="2">Uncharacterized protein</fullName>
    </submittedName>
</protein>
<comment type="caution">
    <text evidence="2">The sequence shown here is derived from an EMBL/GenBank/DDBJ whole genome shotgun (WGS) entry which is preliminary data.</text>
</comment>
<feature type="compositionally biased region" description="Polar residues" evidence="1">
    <location>
        <begin position="9"/>
        <end position="28"/>
    </location>
</feature>
<accession>A0AAD6XZA7</accession>
<sequence>MLTIAADNDSAQQSSHGSESLKRSPSGSQRDKAVAARRLCGSSRGARSERVPRGDATCITEDLAKLEAFWNEEVAEGIRNLLRPILLFVAEKQSLRDLCLVSRHFVSEAQPRLYSDVAVRSSAVTSFCHTIISSPFLAKRVQRLSIQLSSLDASTDLDVDLLSAALHSLPNVRALEITPPQPTHWAQAEHRHGLWSAAHILRHCPFRLTKFVSAFHVAHADYMAFLGEQPDIEELVSLDMTTRGSHPEPKPAHLPALRLFRTAMVRLEF</sequence>
<reference evidence="2" key="1">
    <citation type="submission" date="2023-03" db="EMBL/GenBank/DDBJ databases">
        <title>Massive genome expansion in bonnet fungi (Mycena s.s.) driven by repeated elements and novel gene families across ecological guilds.</title>
        <authorList>
            <consortium name="Lawrence Berkeley National Laboratory"/>
            <person name="Harder C.B."/>
            <person name="Miyauchi S."/>
            <person name="Viragh M."/>
            <person name="Kuo A."/>
            <person name="Thoen E."/>
            <person name="Andreopoulos B."/>
            <person name="Lu D."/>
            <person name="Skrede I."/>
            <person name="Drula E."/>
            <person name="Henrissat B."/>
            <person name="Morin E."/>
            <person name="Kohler A."/>
            <person name="Barry K."/>
            <person name="LaButti K."/>
            <person name="Morin E."/>
            <person name="Salamov A."/>
            <person name="Lipzen A."/>
            <person name="Mereny Z."/>
            <person name="Hegedus B."/>
            <person name="Baldrian P."/>
            <person name="Stursova M."/>
            <person name="Weitz H."/>
            <person name="Taylor A."/>
            <person name="Grigoriev I.V."/>
            <person name="Nagy L.G."/>
            <person name="Martin F."/>
            <person name="Kauserud H."/>
        </authorList>
    </citation>
    <scope>NUCLEOTIDE SEQUENCE</scope>
    <source>
        <strain evidence="2">9144</strain>
    </source>
</reference>
<dbReference type="AlphaFoldDB" id="A0AAD6XZA7"/>
<organism evidence="2 3">
    <name type="scientific">Mycena pura</name>
    <dbReference type="NCBI Taxonomy" id="153505"/>
    <lineage>
        <taxon>Eukaryota</taxon>
        <taxon>Fungi</taxon>
        <taxon>Dikarya</taxon>
        <taxon>Basidiomycota</taxon>
        <taxon>Agaricomycotina</taxon>
        <taxon>Agaricomycetes</taxon>
        <taxon>Agaricomycetidae</taxon>
        <taxon>Agaricales</taxon>
        <taxon>Marasmiineae</taxon>
        <taxon>Mycenaceae</taxon>
        <taxon>Mycena</taxon>
    </lineage>
</organism>
<feature type="region of interest" description="Disordered" evidence="1">
    <location>
        <begin position="1"/>
        <end position="51"/>
    </location>
</feature>
<proteinExistence type="predicted"/>
<evidence type="ECO:0000313" key="2">
    <source>
        <dbReference type="EMBL" id="KAJ7189666.1"/>
    </source>
</evidence>
<feature type="non-terminal residue" evidence="2">
    <location>
        <position position="269"/>
    </location>
</feature>
<keyword evidence="3" id="KW-1185">Reference proteome</keyword>
<gene>
    <name evidence="2" type="ORF">GGX14DRAFT_547045</name>
</gene>
<name>A0AAD6XZA7_9AGAR</name>
<dbReference type="EMBL" id="JARJCW010000170">
    <property type="protein sequence ID" value="KAJ7189666.1"/>
    <property type="molecule type" value="Genomic_DNA"/>
</dbReference>
<evidence type="ECO:0000256" key="1">
    <source>
        <dbReference type="SAM" id="MobiDB-lite"/>
    </source>
</evidence>
<dbReference type="Proteomes" id="UP001219525">
    <property type="component" value="Unassembled WGS sequence"/>
</dbReference>